<gene>
    <name evidence="2" type="ORF">M231_03376</name>
</gene>
<dbReference type="Proteomes" id="UP000289152">
    <property type="component" value="Unassembled WGS sequence"/>
</dbReference>
<dbReference type="STRING" id="5217.A0A4V1M466"/>
<dbReference type="AlphaFoldDB" id="A0A4V1M466"/>
<accession>A0A4V1M466</accession>
<dbReference type="EMBL" id="SDIL01000033">
    <property type="protein sequence ID" value="RXK39297.1"/>
    <property type="molecule type" value="Genomic_DNA"/>
</dbReference>
<proteinExistence type="predicted"/>
<evidence type="ECO:0000313" key="3">
    <source>
        <dbReference type="Proteomes" id="UP000289152"/>
    </source>
</evidence>
<dbReference type="CDD" id="cd02440">
    <property type="entry name" value="AdoMet_MTases"/>
    <property type="match status" value="1"/>
</dbReference>
<dbReference type="VEuPathDB" id="FungiDB:TREMEDRAFT_60962"/>
<organism evidence="2 3">
    <name type="scientific">Tremella mesenterica</name>
    <name type="common">Jelly fungus</name>
    <dbReference type="NCBI Taxonomy" id="5217"/>
    <lineage>
        <taxon>Eukaryota</taxon>
        <taxon>Fungi</taxon>
        <taxon>Dikarya</taxon>
        <taxon>Basidiomycota</taxon>
        <taxon>Agaricomycotina</taxon>
        <taxon>Tremellomycetes</taxon>
        <taxon>Tremellales</taxon>
        <taxon>Tremellaceae</taxon>
        <taxon>Tremella</taxon>
    </lineage>
</organism>
<comment type="caution">
    <text evidence="2">The sequence shown here is derived from an EMBL/GenBank/DDBJ whole genome shotgun (WGS) entry which is preliminary data.</text>
</comment>
<keyword evidence="3" id="KW-1185">Reference proteome</keyword>
<name>A0A4V1M466_TREME</name>
<evidence type="ECO:0008006" key="4">
    <source>
        <dbReference type="Google" id="ProtNLM"/>
    </source>
</evidence>
<feature type="region of interest" description="Disordered" evidence="1">
    <location>
        <begin position="1"/>
        <end position="26"/>
    </location>
</feature>
<dbReference type="InterPro" id="IPR029063">
    <property type="entry name" value="SAM-dependent_MTases_sf"/>
</dbReference>
<evidence type="ECO:0000256" key="1">
    <source>
        <dbReference type="SAM" id="MobiDB-lite"/>
    </source>
</evidence>
<sequence length="345" mass="38733">MPSRPASPSPSNGSRPNSDSEDQDNFDSVSLRYGVGEAEPSIYFLQGDRVYNNTSWAYRMPADDAETQVIAWQNTISHQLSESLPGLFRGPVSETILMAGTTCRILDIGCGSGIWLHEMAERYPQTDCVGIDLVPASHDHHLSNWQYMFMEVPTGTKVLPDGSFNIIHIRQMLHAVPDYKALLLEAFRLLRPSGLLLIHEPRIHLLSAWEEYDALDLAPGVARYYSLLSSALAYRGVNMDTFDRVNNFLTEVGFGEEYIDYYQHYRAPCVNDPSLGTSNEADHTLGYMRATRLILMEARVIDDDEFDKLLTQVAEELAGRSKGEAGPDAAKAILSEWGYWWAMKT</sequence>
<dbReference type="SUPFAM" id="SSF53335">
    <property type="entry name" value="S-adenosyl-L-methionine-dependent methyltransferases"/>
    <property type="match status" value="1"/>
</dbReference>
<dbReference type="PANTHER" id="PTHR43591">
    <property type="entry name" value="METHYLTRANSFERASE"/>
    <property type="match status" value="1"/>
</dbReference>
<dbReference type="Gene3D" id="3.40.50.150">
    <property type="entry name" value="Vaccinia Virus protein VP39"/>
    <property type="match status" value="1"/>
</dbReference>
<dbReference type="OrthoDB" id="2013972at2759"/>
<protein>
    <recommendedName>
        <fullName evidence="4">Methyltransferase domain-containing protein</fullName>
    </recommendedName>
</protein>
<dbReference type="Pfam" id="PF13489">
    <property type="entry name" value="Methyltransf_23"/>
    <property type="match status" value="1"/>
</dbReference>
<reference evidence="2 3" key="1">
    <citation type="submission" date="2016-06" db="EMBL/GenBank/DDBJ databases">
        <title>Evolution of pathogenesis and genome organization in the Tremellales.</title>
        <authorList>
            <person name="Cuomo C."/>
            <person name="Litvintseva A."/>
            <person name="Heitman J."/>
            <person name="Chen Y."/>
            <person name="Sun S."/>
            <person name="Springer D."/>
            <person name="Dromer F."/>
            <person name="Young S."/>
            <person name="Zeng Q."/>
            <person name="Chapman S."/>
            <person name="Gujja S."/>
            <person name="Saif S."/>
            <person name="Birren B."/>
        </authorList>
    </citation>
    <scope>NUCLEOTIDE SEQUENCE [LARGE SCALE GENOMIC DNA]</scope>
    <source>
        <strain evidence="2 3">ATCC 28783</strain>
    </source>
</reference>
<dbReference type="InParanoid" id="A0A4V1M466"/>
<evidence type="ECO:0000313" key="2">
    <source>
        <dbReference type="EMBL" id="RXK39297.1"/>
    </source>
</evidence>